<dbReference type="SUPFAM" id="SSF47203">
    <property type="entry name" value="Acyl-CoA dehydrogenase C-terminal domain-like"/>
    <property type="match status" value="1"/>
</dbReference>
<organism evidence="4 5">
    <name type="scientific">Pseudonocardia xinjiangensis</name>
    <dbReference type="NCBI Taxonomy" id="75289"/>
    <lineage>
        <taxon>Bacteria</taxon>
        <taxon>Bacillati</taxon>
        <taxon>Actinomycetota</taxon>
        <taxon>Actinomycetes</taxon>
        <taxon>Pseudonocardiales</taxon>
        <taxon>Pseudonocardiaceae</taxon>
        <taxon>Pseudonocardia</taxon>
    </lineage>
</organism>
<dbReference type="SUPFAM" id="SSF56645">
    <property type="entry name" value="Acyl-CoA dehydrogenase NM domain-like"/>
    <property type="match status" value="1"/>
</dbReference>
<name>A0ABX1RFZ4_9PSEU</name>
<dbReference type="Pfam" id="PF08028">
    <property type="entry name" value="Acyl-CoA_dh_2"/>
    <property type="match status" value="1"/>
</dbReference>
<keyword evidence="1" id="KW-0560">Oxidoreductase</keyword>
<accession>A0ABX1RFZ4</accession>
<dbReference type="Proteomes" id="UP001296706">
    <property type="component" value="Unassembled WGS sequence"/>
</dbReference>
<dbReference type="InterPro" id="IPR037069">
    <property type="entry name" value="AcylCoA_DH/ox_N_sf"/>
</dbReference>
<dbReference type="InterPro" id="IPR013107">
    <property type="entry name" value="Acyl-CoA_DH_C"/>
</dbReference>
<dbReference type="PIRSF" id="PIRSF016578">
    <property type="entry name" value="HsaA"/>
    <property type="match status" value="1"/>
</dbReference>
<feature type="domain" description="Acyl-CoA dehydrogenase C-terminal" evidence="3">
    <location>
        <begin position="258"/>
        <end position="386"/>
    </location>
</feature>
<sequence>MASFPVLWWRPRIEVRAIMKHAEETVLDGAEILARASGIRPLLREHAAEVETARRLTAPVVDALRSTGVFRMSMPTAWGGPELDVCRQIEIIETLSRADASAGWCAMIGSDSGYYSGYLDGLAARSLYPDLDAVTAGWLVPAGTMEVCDGGYRLSGRWSFGSGVTHADVVVGGARVTENGSPRTTADGAPEWRIAMLPASQWQVLDTWNPTGLAGSGSHDYSIADTFVPAENTWFPGERHRAGSLYAWRGMYVVNFVGVPLGVALDACDTATGILAGKVMMPELTPAHDEPRVRSGIARARALVGSARSYAYDTAGTLWATLEAGDEPSFDQRAQLAGCFVHTVSTCRDAVRLLVDTVGTAAIRKTSPLERQSRDVNTIAQHVLAQARMWEWAGGLHFGQDPSMPVL</sequence>
<dbReference type="Gene3D" id="1.10.540.10">
    <property type="entry name" value="Acyl-CoA dehydrogenase/oxidase, N-terminal domain"/>
    <property type="match status" value="1"/>
</dbReference>
<evidence type="ECO:0000313" key="5">
    <source>
        <dbReference type="Proteomes" id="UP001296706"/>
    </source>
</evidence>
<dbReference type="InterPro" id="IPR013786">
    <property type="entry name" value="AcylCoA_DH/ox_N"/>
</dbReference>
<keyword evidence="5" id="KW-1185">Reference proteome</keyword>
<dbReference type="InterPro" id="IPR036250">
    <property type="entry name" value="AcylCo_DH-like_C"/>
</dbReference>
<gene>
    <name evidence="4" type="ORF">HF577_19705</name>
</gene>
<dbReference type="Gene3D" id="1.20.140.10">
    <property type="entry name" value="Butyryl-CoA Dehydrogenase, subunit A, domain 3"/>
    <property type="match status" value="1"/>
</dbReference>
<proteinExistence type="predicted"/>
<dbReference type="InterPro" id="IPR009100">
    <property type="entry name" value="AcylCoA_DH/oxidase_NM_dom_sf"/>
</dbReference>
<dbReference type="EMBL" id="JAAXKY010000064">
    <property type="protein sequence ID" value="NMH79308.1"/>
    <property type="molecule type" value="Genomic_DNA"/>
</dbReference>
<dbReference type="Gene3D" id="2.40.110.10">
    <property type="entry name" value="Butyryl-CoA Dehydrogenase, subunit A, domain 2"/>
    <property type="match status" value="1"/>
</dbReference>
<protein>
    <submittedName>
        <fullName evidence="4">Acyl-CoA dehydrogenase</fullName>
    </submittedName>
</protein>
<feature type="domain" description="Acyl-CoA dehydrogenase/oxidase N-terminal" evidence="2">
    <location>
        <begin position="43"/>
        <end position="110"/>
    </location>
</feature>
<evidence type="ECO:0000259" key="2">
    <source>
        <dbReference type="Pfam" id="PF02771"/>
    </source>
</evidence>
<dbReference type="RefSeq" id="WP_169397369.1">
    <property type="nucleotide sequence ID" value="NZ_BAAAJH010000022.1"/>
</dbReference>
<reference evidence="4 5" key="1">
    <citation type="submission" date="2020-04" db="EMBL/GenBank/DDBJ databases">
        <authorList>
            <person name="Klaysubun C."/>
            <person name="Duangmal K."/>
            <person name="Lipun K."/>
        </authorList>
    </citation>
    <scope>NUCLEOTIDE SEQUENCE [LARGE SCALE GENOMIC DNA]</scope>
    <source>
        <strain evidence="4 5">JCM 11839</strain>
    </source>
</reference>
<evidence type="ECO:0000313" key="4">
    <source>
        <dbReference type="EMBL" id="NMH79308.1"/>
    </source>
</evidence>
<comment type="caution">
    <text evidence="4">The sequence shown here is derived from an EMBL/GenBank/DDBJ whole genome shotgun (WGS) entry which is preliminary data.</text>
</comment>
<evidence type="ECO:0000256" key="1">
    <source>
        <dbReference type="ARBA" id="ARBA00023002"/>
    </source>
</evidence>
<dbReference type="InterPro" id="IPR046373">
    <property type="entry name" value="Acyl-CoA_Oxase/DH_mid-dom_sf"/>
</dbReference>
<dbReference type="Pfam" id="PF02771">
    <property type="entry name" value="Acyl-CoA_dh_N"/>
    <property type="match status" value="1"/>
</dbReference>
<evidence type="ECO:0000259" key="3">
    <source>
        <dbReference type="Pfam" id="PF08028"/>
    </source>
</evidence>